<comment type="similarity">
    <text evidence="1">Belongs to the peptidase M32 family.</text>
</comment>
<dbReference type="PROSITE" id="PS52034">
    <property type="entry name" value="PEPTIDASE_M32"/>
    <property type="match status" value="1"/>
</dbReference>
<sequence>MAAQGAYGRLEAIFGKSSILGDALAMLQWDMAAMMPEGGAEARADQMALLQTLAHETVTAPEIPDLLVRAEGEVGDSWEKANLHEMRRQWVHAAAVPADLVEALAKAESTCEMVWRKARAEADFAQVLPSLRTVLALVRETGQAKAEALGVGIYDALLDQYEPDGRSAEIDVVFADLESFLPAFIAQALEAQARRPAPRLPSGPFATESQRRLGHEVMAALGFDFQRGRLDTSLHPFCGGTPDDTRITTRYDEADFTSALMGVIHETGHALYEFGLPGGRWRHQPVGRARGMQMHESQSLIMEMQACRSPEFWAWAAPRLAAAFGGKGDEWSADNLYRLGLKVERGFIRVDADEVTYPAHVIIRYRLEKALVEGRMELSDLPAAWNDGYARLLGITPPDDRLGCLQDIHWFGGSWGYFPTYTLGAMTAAQLFDAATQADGNILPGIGRGDFAPLRGWLGANVHAKGSSLSTRELLVQATGRPLDAKVFEAHLRRRYLA</sequence>
<evidence type="ECO:0000256" key="1">
    <source>
        <dbReference type="PIRNR" id="PIRNR006615"/>
    </source>
</evidence>
<dbReference type="CDD" id="cd06460">
    <property type="entry name" value="M32_Taq"/>
    <property type="match status" value="1"/>
</dbReference>
<gene>
    <name evidence="4" type="ORF">G4223_01370</name>
</gene>
<dbReference type="InterPro" id="IPR001333">
    <property type="entry name" value="Peptidase_M32_Taq"/>
</dbReference>
<comment type="function">
    <text evidence="1">Broad specificity carboxypetidase that releases amino acids sequentially from the C-terminus, including neutral, aromatic, polar and basic residues.</text>
</comment>
<dbReference type="GO" id="GO:0004181">
    <property type="term" value="F:metallocarboxypeptidase activity"/>
    <property type="evidence" value="ECO:0007669"/>
    <property type="project" value="UniProtKB-UniRule"/>
</dbReference>
<evidence type="ECO:0000256" key="2">
    <source>
        <dbReference type="PIRSR" id="PIRSR006615-1"/>
    </source>
</evidence>
<keyword evidence="2" id="KW-0862">Zinc</keyword>
<feature type="binding site" evidence="2">
    <location>
        <position position="269"/>
    </location>
    <ligand>
        <name>Zn(2+)</name>
        <dbReference type="ChEBI" id="CHEBI:29105"/>
        <note>catalytic</note>
    </ligand>
</feature>
<dbReference type="GO" id="GO:0006508">
    <property type="term" value="P:proteolysis"/>
    <property type="evidence" value="ECO:0007669"/>
    <property type="project" value="UniProtKB-UniRule"/>
</dbReference>
<proteinExistence type="inferred from homology"/>
<dbReference type="AlphaFoldDB" id="A0A7C9URR6"/>
<keyword evidence="1" id="KW-0645">Protease</keyword>
<feature type="binding site" evidence="2">
    <location>
        <position position="265"/>
    </location>
    <ligand>
        <name>Zn(2+)</name>
        <dbReference type="ChEBI" id="CHEBI:29105"/>
        <note>catalytic</note>
    </ligand>
</feature>
<dbReference type="GO" id="GO:0046872">
    <property type="term" value="F:metal ion binding"/>
    <property type="evidence" value="ECO:0007669"/>
    <property type="project" value="UniProtKB-KW"/>
</dbReference>
<keyword evidence="1 2" id="KW-0479">Metal-binding</keyword>
<accession>A0A7C9URR6</accession>
<evidence type="ECO:0000313" key="4">
    <source>
        <dbReference type="EMBL" id="NFV78767.1"/>
    </source>
</evidence>
<dbReference type="RefSeq" id="WP_163674023.1">
    <property type="nucleotide sequence ID" value="NZ_JAAIYP010000005.1"/>
</dbReference>
<keyword evidence="1" id="KW-0378">Hydrolase</keyword>
<dbReference type="Gene3D" id="1.10.1370.30">
    <property type="match status" value="1"/>
</dbReference>
<reference evidence="4 5" key="1">
    <citation type="submission" date="2020-02" db="EMBL/GenBank/DDBJ databases">
        <authorList>
            <person name="Dziuba M."/>
            <person name="Kuznetsov B."/>
            <person name="Mardanov A."/>
            <person name="Ravin N."/>
            <person name="Grouzdev D."/>
        </authorList>
    </citation>
    <scope>NUCLEOTIDE SEQUENCE [LARGE SCALE GENOMIC DNA]</scope>
    <source>
        <strain evidence="4 5">SpK</strain>
    </source>
</reference>
<evidence type="ECO:0000256" key="3">
    <source>
        <dbReference type="PIRSR" id="PIRSR006615-2"/>
    </source>
</evidence>
<keyword evidence="5" id="KW-1185">Reference proteome</keyword>
<comment type="caution">
    <text evidence="4">The sequence shown here is derived from an EMBL/GenBank/DDBJ whole genome shotgun (WGS) entry which is preliminary data.</text>
</comment>
<dbReference type="PIRSF" id="PIRSF006615">
    <property type="entry name" value="Zn_crbxpep_Taq"/>
    <property type="match status" value="1"/>
</dbReference>
<feature type="binding site" evidence="2">
    <location>
        <position position="296"/>
    </location>
    <ligand>
        <name>Zn(2+)</name>
        <dbReference type="ChEBI" id="CHEBI:29105"/>
        <note>catalytic</note>
    </ligand>
</feature>
<protein>
    <recommendedName>
        <fullName evidence="1">Metal-dependent carboxypeptidase</fullName>
        <ecNumber evidence="1">3.4.17.19</ecNumber>
    </recommendedName>
</protein>
<comment type="cofactor">
    <cofactor evidence="2">
        <name>Zn(2+)</name>
        <dbReference type="ChEBI" id="CHEBI:29105"/>
    </cofactor>
    <text evidence="2">Binds 1 zinc ion per subunit.</text>
</comment>
<dbReference type="PRINTS" id="PR00998">
    <property type="entry name" value="CRBOXYPTASET"/>
</dbReference>
<dbReference type="EC" id="3.4.17.19" evidence="1"/>
<dbReference type="PANTHER" id="PTHR34217">
    <property type="entry name" value="METAL-DEPENDENT CARBOXYPEPTIDASE"/>
    <property type="match status" value="1"/>
</dbReference>
<keyword evidence="1 4" id="KW-0121">Carboxypeptidase</keyword>
<organism evidence="4 5">
    <name type="scientific">Magnetospirillum aberrantis SpK</name>
    <dbReference type="NCBI Taxonomy" id="908842"/>
    <lineage>
        <taxon>Bacteria</taxon>
        <taxon>Pseudomonadati</taxon>
        <taxon>Pseudomonadota</taxon>
        <taxon>Alphaproteobacteria</taxon>
        <taxon>Rhodospirillales</taxon>
        <taxon>Rhodospirillaceae</taxon>
        <taxon>Magnetospirillum</taxon>
    </lineage>
</organism>
<comment type="catalytic activity">
    <reaction evidence="1">
        <text>Release of a C-terminal amino acid with broad specificity, except for -Pro.</text>
        <dbReference type="EC" id="3.4.17.19"/>
    </reaction>
</comment>
<name>A0A7C9URR6_9PROT</name>
<feature type="active site" description="Proton donor/acceptor" evidence="3">
    <location>
        <position position="266"/>
    </location>
</feature>
<evidence type="ECO:0000313" key="5">
    <source>
        <dbReference type="Proteomes" id="UP000480684"/>
    </source>
</evidence>
<dbReference type="PANTHER" id="PTHR34217:SF1">
    <property type="entry name" value="CARBOXYPEPTIDASE 1"/>
    <property type="match status" value="1"/>
</dbReference>
<dbReference type="Proteomes" id="UP000480684">
    <property type="component" value="Unassembled WGS sequence"/>
</dbReference>
<dbReference type="Pfam" id="PF02074">
    <property type="entry name" value="Peptidase_M32"/>
    <property type="match status" value="1"/>
</dbReference>
<dbReference type="SUPFAM" id="SSF55486">
    <property type="entry name" value="Metalloproteases ('zincins'), catalytic domain"/>
    <property type="match status" value="1"/>
</dbReference>
<dbReference type="EMBL" id="JAAIYP010000005">
    <property type="protein sequence ID" value="NFV78767.1"/>
    <property type="molecule type" value="Genomic_DNA"/>
</dbReference>
<keyword evidence="1" id="KW-0482">Metalloprotease</keyword>